<reference evidence="3" key="4">
    <citation type="submission" date="2015-02" db="EMBL/GenBank/DDBJ databases">
        <authorList>
            <person name="Chooi Y.-H."/>
        </authorList>
    </citation>
    <scope>NUCLEOTIDE SEQUENCE</scope>
</reference>
<proteinExistence type="predicted"/>
<reference evidence="2 4" key="1">
    <citation type="journal article" date="2004" name="Proc. Natl. Acad. Sci. U.S.A.">
        <title>Genetic organization of the psbAD region in phages infecting marine Synechococcus strains.</title>
        <authorList>
            <person name="Millard A."/>
            <person name="Clokie M.R."/>
            <person name="Shub D.A."/>
            <person name="Mann N.H."/>
        </authorList>
    </citation>
    <scope>NUCLEOTIDE SEQUENCE [LARGE SCALE GENOMIC DNA]</scope>
</reference>
<dbReference type="RefSeq" id="YP_195205.1">
    <property type="nucleotide sequence ID" value="NC_006820.1"/>
</dbReference>
<dbReference type="EMBL" id="AJ630128">
    <property type="protein sequence ID" value="CAF34235.1"/>
    <property type="molecule type" value="Genomic_DNA"/>
</dbReference>
<evidence type="ECO:0000256" key="1">
    <source>
        <dbReference type="SAM" id="Phobius"/>
    </source>
</evidence>
<organism evidence="2 4">
    <name type="scientific">Synechococcus phage S-PM2</name>
    <dbReference type="NCBI Taxonomy" id="238854"/>
    <lineage>
        <taxon>Viruses</taxon>
        <taxon>Duplodnaviria</taxon>
        <taxon>Heunggongvirae</taxon>
        <taxon>Uroviricota</taxon>
        <taxon>Caudoviricetes</taxon>
        <taxon>Pantevenvirales</taxon>
        <taxon>Kyanoviridae</taxon>
        <taxon>Nodensvirus</taxon>
        <taxon>Nodensvirus spm2</taxon>
    </lineage>
</organism>
<evidence type="ECO:0000313" key="5">
    <source>
        <dbReference type="Proteomes" id="UP000246186"/>
    </source>
</evidence>
<gene>
    <name evidence="2" type="primary">Hli03</name>
    <name evidence="3" type="synonym">hli1</name>
    <name evidence="3" type="ORF">S-PM2d170</name>
    <name evidence="2" type="ORF">S-PM2p170</name>
</gene>
<keyword evidence="1" id="KW-0472">Membrane</keyword>
<dbReference type="EMBL" id="LN828717">
    <property type="protein sequence ID" value="CFW42375.1"/>
    <property type="molecule type" value="Genomic_DNA"/>
</dbReference>
<sequence length="64" mass="7350">MTITTNDRGQQNMWAKEPTMYYHNYGMDTPYEAKEKYNGRWAMVGIVAGALSYALTGKLFFGIF</sequence>
<organismHost>
    <name type="scientific">Synechococcus</name>
    <dbReference type="NCBI Taxonomy" id="1129"/>
</organismHost>
<name>Q5GQG7_BPSYP</name>
<protein>
    <submittedName>
        <fullName evidence="2">High Light Inducible Proteins</fullName>
    </submittedName>
</protein>
<dbReference type="GeneID" id="3260260"/>
<evidence type="ECO:0000313" key="2">
    <source>
        <dbReference type="EMBL" id="CAF34235.1"/>
    </source>
</evidence>
<dbReference type="SUPFAM" id="SSF103511">
    <property type="entry name" value="Chlorophyll a-b binding protein"/>
    <property type="match status" value="1"/>
</dbReference>
<evidence type="ECO:0000313" key="4">
    <source>
        <dbReference type="Proteomes" id="UP000000994"/>
    </source>
</evidence>
<accession>Q5GQG7</accession>
<keyword evidence="4" id="KW-1185">Reference proteome</keyword>
<reference evidence="3 5" key="3">
    <citation type="journal article" date="2015" name="PLoS ONE">
        <title>Spontaneous Deletion of an "ORFanage" Region Facilitates Host Adaptation in a "Photosynthetic" Cyanophage.</title>
        <authorList>
            <person name="Puxty R.J."/>
            <person name="Perez-Sepulveda B."/>
            <person name="Rihtman B."/>
            <person name="Evans D.J."/>
            <person name="Millard A.D."/>
            <person name="Scanlan D.J."/>
        </authorList>
    </citation>
    <scope>NUCLEOTIDE SEQUENCE [LARGE SCALE GENOMIC DNA]</scope>
</reference>
<dbReference type="Proteomes" id="UP000246186">
    <property type="component" value="Genome"/>
</dbReference>
<feature type="transmembrane region" description="Helical" evidence="1">
    <location>
        <begin position="41"/>
        <end position="61"/>
    </location>
</feature>
<keyword evidence="1" id="KW-1133">Transmembrane helix</keyword>
<evidence type="ECO:0000313" key="3">
    <source>
        <dbReference type="EMBL" id="CFW42375.1"/>
    </source>
</evidence>
<keyword evidence="1" id="KW-0812">Transmembrane</keyword>
<dbReference type="Proteomes" id="UP000000994">
    <property type="component" value="Segment"/>
</dbReference>
<dbReference type="KEGG" id="vg:3260260"/>
<dbReference type="OrthoDB" id="23230at10239"/>
<reference evidence="2 4" key="2">
    <citation type="journal article" date="2005" name="J. Bacteriol.">
        <title>The genome of S-PM2, a 'photosynthetic' T4-type bacteriophage that infects marine Synechococcus strains.</title>
        <authorList>
            <person name="Mann N.H."/>
            <person name="Clokie M.R."/>
            <person name="Millard A."/>
            <person name="Cook A."/>
            <person name="Wilson W.H."/>
            <person name="Wheatley P.J."/>
            <person name="Letarov A."/>
            <person name="Krisch H.M."/>
        </authorList>
    </citation>
    <scope>NUCLEOTIDE SEQUENCE</scope>
</reference>